<keyword evidence="2" id="KW-1133">Transmembrane helix</keyword>
<evidence type="ECO:0000313" key="4">
    <source>
        <dbReference type="Proteomes" id="UP000218505"/>
    </source>
</evidence>
<dbReference type="RefSeq" id="WP_096497058.1">
    <property type="nucleotide sequence ID" value="NZ_CP023445.1"/>
</dbReference>
<proteinExistence type="predicted"/>
<gene>
    <name evidence="3" type="ORF">CNX65_31930</name>
</gene>
<sequence>MSVPYGAPQQQPSPAQPASGPNLKLILPLAAVGLAVVAYLLAFADGVYSGTDYLLIAGALAALPLLIPTFKSLPVAAVLSVVAALQALQVTVKAPLGSSVMQIIVLILALLQAAAIVFALLLELGVVKMEPKPASPYGQGQPGGWNPQSGAFPQQPGQPGQPAQPGQPQAQPGQPAQQYTMPPSGSFPQQSPAPQQQPNAPQPTSYLSQPGQFGQPGQQPGQPPAGGYGQPQG</sequence>
<feature type="region of interest" description="Disordered" evidence="1">
    <location>
        <begin position="134"/>
        <end position="233"/>
    </location>
</feature>
<accession>A0A290ZEB6</accession>
<organism evidence="3 4">
    <name type="scientific">Actinosynnema pretiosum</name>
    <dbReference type="NCBI Taxonomy" id="42197"/>
    <lineage>
        <taxon>Bacteria</taxon>
        <taxon>Bacillati</taxon>
        <taxon>Actinomycetota</taxon>
        <taxon>Actinomycetes</taxon>
        <taxon>Pseudonocardiales</taxon>
        <taxon>Pseudonocardiaceae</taxon>
        <taxon>Actinosynnema</taxon>
    </lineage>
</organism>
<dbReference type="EMBL" id="CP023445">
    <property type="protein sequence ID" value="ATE57347.1"/>
    <property type="molecule type" value="Genomic_DNA"/>
</dbReference>
<feature type="transmembrane region" description="Helical" evidence="2">
    <location>
        <begin position="25"/>
        <end position="43"/>
    </location>
</feature>
<keyword evidence="2" id="KW-0812">Transmembrane</keyword>
<name>A0A290ZEB6_9PSEU</name>
<feature type="compositionally biased region" description="Gly residues" evidence="1">
    <location>
        <begin position="224"/>
        <end position="233"/>
    </location>
</feature>
<dbReference type="InterPro" id="IPR035166">
    <property type="entry name" value="DUF5336"/>
</dbReference>
<evidence type="ECO:0000256" key="1">
    <source>
        <dbReference type="SAM" id="MobiDB-lite"/>
    </source>
</evidence>
<evidence type="ECO:0000313" key="3">
    <source>
        <dbReference type="EMBL" id="ATE57347.1"/>
    </source>
</evidence>
<dbReference type="Proteomes" id="UP000218505">
    <property type="component" value="Chromosome"/>
</dbReference>
<feature type="compositionally biased region" description="Low complexity" evidence="1">
    <location>
        <begin position="147"/>
        <end position="220"/>
    </location>
</feature>
<keyword evidence="4" id="KW-1185">Reference proteome</keyword>
<evidence type="ECO:0000256" key="2">
    <source>
        <dbReference type="SAM" id="Phobius"/>
    </source>
</evidence>
<feature type="transmembrane region" description="Helical" evidence="2">
    <location>
        <begin position="100"/>
        <end position="122"/>
    </location>
</feature>
<dbReference type="Pfam" id="PF17270">
    <property type="entry name" value="DUF5336"/>
    <property type="match status" value="1"/>
</dbReference>
<dbReference type="AlphaFoldDB" id="A0A290ZEB6"/>
<keyword evidence="2" id="KW-0472">Membrane</keyword>
<protein>
    <submittedName>
        <fullName evidence="3">Uncharacterized protein</fullName>
    </submittedName>
</protein>
<dbReference type="KEGG" id="apre:CNX65_31930"/>
<feature type="transmembrane region" description="Helical" evidence="2">
    <location>
        <begin position="55"/>
        <end position="88"/>
    </location>
</feature>
<reference evidence="3" key="1">
    <citation type="submission" date="2017-09" db="EMBL/GenBank/DDBJ databases">
        <title>Complete Genome Sequence of ansamitocin-producing Bacterium Actinosynnema pretiosum X47.</title>
        <authorList>
            <person name="Cao G."/>
            <person name="Zong G."/>
            <person name="Zhong C."/>
            <person name="Fu J."/>
        </authorList>
    </citation>
    <scope>NUCLEOTIDE SEQUENCE [LARGE SCALE GENOMIC DNA]</scope>
    <source>
        <strain evidence="3">X47</strain>
    </source>
</reference>